<keyword evidence="2" id="KW-1185">Reference proteome</keyword>
<sequence length="252" mass="29574">MYTRFMYNNVSRACISIFRNSSAQPKQIERTEIGKALYPNRKEDKTGVSRLWDKVKSLVSSDSEDPDAETEKYFQFSVERLMASPGRFTFEKFHTYLEELCTKLRIIGKRTIPESDITGPLLQLRNQYRMMSVLTKTELESDSYKVFSFENKRLIAQATNLTINDVEEMLLHHDVCKTDRTWYFRRLALGRSLPSSHSEREFLAYQRPIGRLAQQSYPKTDSLEAIKVRETWEKIPYKKQPYVLSTILKAII</sequence>
<dbReference type="VEuPathDB" id="PiroplasmaDB:BEWA_042760"/>
<protein>
    <submittedName>
        <fullName evidence="1">Uncharacterized protein</fullName>
    </submittedName>
</protein>
<organism evidence="1 2">
    <name type="scientific">Theileria equi strain WA</name>
    <dbReference type="NCBI Taxonomy" id="1537102"/>
    <lineage>
        <taxon>Eukaryota</taxon>
        <taxon>Sar</taxon>
        <taxon>Alveolata</taxon>
        <taxon>Apicomplexa</taxon>
        <taxon>Aconoidasida</taxon>
        <taxon>Piroplasmida</taxon>
        <taxon>Theileriidae</taxon>
        <taxon>Theileria</taxon>
    </lineage>
</organism>
<dbReference type="OrthoDB" id="418962at2759"/>
<proteinExistence type="predicted"/>
<name>L1LGH5_THEEQ</name>
<dbReference type="EMBL" id="ACOU01000002">
    <property type="protein sequence ID" value="EKX74238.1"/>
    <property type="molecule type" value="Genomic_DNA"/>
</dbReference>
<accession>L1LGH5</accession>
<dbReference type="KEGG" id="beq:BEWA_042760"/>
<dbReference type="RefSeq" id="XP_004833690.1">
    <property type="nucleotide sequence ID" value="XM_004833633.1"/>
</dbReference>
<dbReference type="GeneID" id="15807686"/>
<dbReference type="eggNOG" id="ENOG502SW9Z">
    <property type="taxonomic scope" value="Eukaryota"/>
</dbReference>
<gene>
    <name evidence="1" type="ORF">BEWA_042760</name>
</gene>
<dbReference type="Proteomes" id="UP000031512">
    <property type="component" value="Unassembled WGS sequence"/>
</dbReference>
<reference evidence="1 2" key="1">
    <citation type="journal article" date="2012" name="BMC Genomics">
        <title>Comparative genomic analysis and phylogenetic position of Theileria equi.</title>
        <authorList>
            <person name="Kappmeyer L.S."/>
            <person name="Thiagarajan M."/>
            <person name="Herndon D.R."/>
            <person name="Ramsay J.D."/>
            <person name="Caler E."/>
            <person name="Djikeng A."/>
            <person name="Gillespie J.J."/>
            <person name="Lau A.O."/>
            <person name="Roalson E.H."/>
            <person name="Silva J.C."/>
            <person name="Silva M.G."/>
            <person name="Suarez C.E."/>
            <person name="Ueti M.W."/>
            <person name="Nene V.M."/>
            <person name="Mealey R.H."/>
            <person name="Knowles D.P."/>
            <person name="Brayton K.A."/>
        </authorList>
    </citation>
    <scope>NUCLEOTIDE SEQUENCE [LARGE SCALE GENOMIC DNA]</scope>
    <source>
        <strain evidence="1 2">WA</strain>
    </source>
</reference>
<evidence type="ECO:0000313" key="1">
    <source>
        <dbReference type="EMBL" id="EKX74238.1"/>
    </source>
</evidence>
<evidence type="ECO:0000313" key="2">
    <source>
        <dbReference type="Proteomes" id="UP000031512"/>
    </source>
</evidence>
<dbReference type="AlphaFoldDB" id="L1LGH5"/>
<comment type="caution">
    <text evidence="1">The sequence shown here is derived from an EMBL/GenBank/DDBJ whole genome shotgun (WGS) entry which is preliminary data.</text>
</comment>